<evidence type="ECO:0000313" key="12">
    <source>
        <dbReference type="Proteomes" id="UP000318538"/>
    </source>
</evidence>
<accession>A0A517N6I0</accession>
<dbReference type="InterPro" id="IPR050053">
    <property type="entry name" value="ATPase_alpha/beta_chains"/>
</dbReference>
<dbReference type="GO" id="GO:0005737">
    <property type="term" value="C:cytoplasm"/>
    <property type="evidence" value="ECO:0007669"/>
    <property type="project" value="UniProtKB-SubCell"/>
</dbReference>
<keyword evidence="12" id="KW-1185">Reference proteome</keyword>
<dbReference type="InterPro" id="IPR027417">
    <property type="entry name" value="P-loop_NTPase"/>
</dbReference>
<comment type="subcellular location">
    <subcellularLocation>
        <location evidence="1">Cytoplasm</location>
    </subcellularLocation>
</comment>
<dbReference type="CDD" id="cd01136">
    <property type="entry name" value="ATPase_flagellum-secretory_path_III"/>
    <property type="match status" value="1"/>
</dbReference>
<dbReference type="NCBIfam" id="TIGR01026">
    <property type="entry name" value="fliI_yscN"/>
    <property type="match status" value="1"/>
</dbReference>
<gene>
    <name evidence="11" type="primary">yscN</name>
    <name evidence="11" type="ORF">K227x_11210</name>
</gene>
<dbReference type="GO" id="GO:0016887">
    <property type="term" value="F:ATP hydrolysis activity"/>
    <property type="evidence" value="ECO:0007669"/>
    <property type="project" value="InterPro"/>
</dbReference>
<keyword evidence="7" id="KW-1278">Translocase</keyword>
<dbReference type="InterPro" id="IPR004100">
    <property type="entry name" value="ATPase_F1/V1/A1_a/bsu_N"/>
</dbReference>
<dbReference type="Proteomes" id="UP000318538">
    <property type="component" value="Chromosome"/>
</dbReference>
<dbReference type="AlphaFoldDB" id="A0A517N6I0"/>
<dbReference type="RefSeq" id="WP_145168551.1">
    <property type="nucleotide sequence ID" value="NZ_CP036525.1"/>
</dbReference>
<organism evidence="11 12">
    <name type="scientific">Rubripirellula lacrimiformis</name>
    <dbReference type="NCBI Taxonomy" id="1930273"/>
    <lineage>
        <taxon>Bacteria</taxon>
        <taxon>Pseudomonadati</taxon>
        <taxon>Planctomycetota</taxon>
        <taxon>Planctomycetia</taxon>
        <taxon>Pirellulales</taxon>
        <taxon>Pirellulaceae</taxon>
        <taxon>Rubripirellula</taxon>
    </lineage>
</organism>
<dbReference type="GO" id="GO:0005524">
    <property type="term" value="F:ATP binding"/>
    <property type="evidence" value="ECO:0007669"/>
    <property type="project" value="UniProtKB-KW"/>
</dbReference>
<evidence type="ECO:0000256" key="7">
    <source>
        <dbReference type="ARBA" id="ARBA00022967"/>
    </source>
</evidence>
<dbReference type="SMART" id="SM00382">
    <property type="entry name" value="AAA"/>
    <property type="match status" value="1"/>
</dbReference>
<dbReference type="OrthoDB" id="9802718at2"/>
<evidence type="ECO:0000256" key="8">
    <source>
        <dbReference type="ARBA" id="ARBA00034006"/>
    </source>
</evidence>
<keyword evidence="6" id="KW-0653">Protein transport</keyword>
<dbReference type="GO" id="GO:0046933">
    <property type="term" value="F:proton-transporting ATP synthase activity, rotational mechanism"/>
    <property type="evidence" value="ECO:0007669"/>
    <property type="project" value="TreeGrafter"/>
</dbReference>
<dbReference type="Pfam" id="PF00006">
    <property type="entry name" value="ATP-synt_ab"/>
    <property type="match status" value="1"/>
</dbReference>
<dbReference type="InterPro" id="IPR040627">
    <property type="entry name" value="T3SS_ATPase_C"/>
</dbReference>
<keyword evidence="4" id="KW-0547">Nucleotide-binding</keyword>
<dbReference type="EMBL" id="CP036525">
    <property type="protein sequence ID" value="QDT02743.1"/>
    <property type="molecule type" value="Genomic_DNA"/>
</dbReference>
<dbReference type="GO" id="GO:0030254">
    <property type="term" value="P:protein secretion by the type III secretion system"/>
    <property type="evidence" value="ECO:0007669"/>
    <property type="project" value="InterPro"/>
</dbReference>
<evidence type="ECO:0000256" key="9">
    <source>
        <dbReference type="SAM" id="MobiDB-lite"/>
    </source>
</evidence>
<evidence type="ECO:0000256" key="1">
    <source>
        <dbReference type="ARBA" id="ARBA00004496"/>
    </source>
</evidence>
<dbReference type="Pfam" id="PF02874">
    <property type="entry name" value="ATP-synt_ab_N"/>
    <property type="match status" value="1"/>
</dbReference>
<sequence length="497" mass="52474">MTSAITAKYRLNPPVLPGIESTAEMISKATTHQVRGRVSAVIGETLEIEGMTAPIGAICELSTSEGSTIRGRVIGFRGVHPVLAPMERLSAVSAGDPVRLIDRTAKLRVGPSLCGRVIDAFGDPIDGKPLPNDLVVVDADRSPPDSLDRPPIDEILQTGVRAIDTMLTCGQGQRLGIFAGSGVGKSTLLGMLARGTTADKIVIGMIGERGREVQEFINRCLGDAGLKRSVVVVATSDRPAAQRVSAAWTATAIAETFRDQGDNVLLLLDSVTRFAMAQRELGLAAGEPPTTRGYPPSVFNMLPRLVERTGRTTKGSITAFYTVLVEGDDNNEPIADTLRGLLDGHIMLSRELTSEAHWPPIDVLESLSRLQAHLITPELSSAVSTARRHLALYRRNADLISIGAYRAGSDVDIDAAIAMREPMKMLLTQQADENAPLQQSHVQLTQLMQMPIAALNAAMAGKPAPAPHPASANPASANPAAGNPAAGNAEAGKTAAT</sequence>
<keyword evidence="5" id="KW-0067">ATP-binding</keyword>
<proteinExistence type="predicted"/>
<dbReference type="InterPro" id="IPR020003">
    <property type="entry name" value="ATPase_a/bsu_AS"/>
</dbReference>
<keyword evidence="2" id="KW-0813">Transport</keyword>
<keyword evidence="3" id="KW-0963">Cytoplasm</keyword>
<dbReference type="PANTHER" id="PTHR15184">
    <property type="entry name" value="ATP SYNTHASE"/>
    <property type="match status" value="1"/>
</dbReference>
<evidence type="ECO:0000259" key="10">
    <source>
        <dbReference type="SMART" id="SM00382"/>
    </source>
</evidence>
<dbReference type="InterPro" id="IPR005714">
    <property type="entry name" value="ATPase_T3SS_FliI/YscN"/>
</dbReference>
<comment type="catalytic activity">
    <reaction evidence="8">
        <text>ATP + H2O + cellular proteinSide 1 = ADP + phosphate + cellular proteinSide 2.</text>
        <dbReference type="EC" id="7.4.2.8"/>
    </reaction>
</comment>
<dbReference type="InterPro" id="IPR000194">
    <property type="entry name" value="ATPase_F1/V1/A1_a/bsu_nucl-bd"/>
</dbReference>
<reference evidence="11 12" key="1">
    <citation type="submission" date="2019-02" db="EMBL/GenBank/DDBJ databases">
        <title>Deep-cultivation of Planctomycetes and their phenomic and genomic characterization uncovers novel biology.</title>
        <authorList>
            <person name="Wiegand S."/>
            <person name="Jogler M."/>
            <person name="Boedeker C."/>
            <person name="Pinto D."/>
            <person name="Vollmers J."/>
            <person name="Rivas-Marin E."/>
            <person name="Kohn T."/>
            <person name="Peeters S.H."/>
            <person name="Heuer A."/>
            <person name="Rast P."/>
            <person name="Oberbeckmann S."/>
            <person name="Bunk B."/>
            <person name="Jeske O."/>
            <person name="Meyerdierks A."/>
            <person name="Storesund J.E."/>
            <person name="Kallscheuer N."/>
            <person name="Luecker S."/>
            <person name="Lage O.M."/>
            <person name="Pohl T."/>
            <person name="Merkel B.J."/>
            <person name="Hornburger P."/>
            <person name="Mueller R.-W."/>
            <person name="Bruemmer F."/>
            <person name="Labrenz M."/>
            <person name="Spormann A.M."/>
            <person name="Op den Camp H."/>
            <person name="Overmann J."/>
            <person name="Amann R."/>
            <person name="Jetten M.S.M."/>
            <person name="Mascher T."/>
            <person name="Medema M.H."/>
            <person name="Devos D.P."/>
            <person name="Kaster A.-K."/>
            <person name="Ovreas L."/>
            <person name="Rohde M."/>
            <person name="Galperin M.Y."/>
            <person name="Jogler C."/>
        </authorList>
    </citation>
    <scope>NUCLEOTIDE SEQUENCE [LARGE SCALE GENOMIC DNA]</scope>
    <source>
        <strain evidence="11 12">K22_7</strain>
    </source>
</reference>
<dbReference type="Pfam" id="PF18269">
    <property type="entry name" value="T3SS_ATPase_C"/>
    <property type="match status" value="1"/>
</dbReference>
<dbReference type="Gene3D" id="3.40.50.12240">
    <property type="match status" value="1"/>
</dbReference>
<dbReference type="SUPFAM" id="SSF52540">
    <property type="entry name" value="P-loop containing nucleoside triphosphate hydrolases"/>
    <property type="match status" value="1"/>
</dbReference>
<evidence type="ECO:0000256" key="4">
    <source>
        <dbReference type="ARBA" id="ARBA00022741"/>
    </source>
</evidence>
<evidence type="ECO:0000313" key="11">
    <source>
        <dbReference type="EMBL" id="QDT02743.1"/>
    </source>
</evidence>
<feature type="domain" description="AAA+ ATPase" evidence="10">
    <location>
        <begin position="171"/>
        <end position="352"/>
    </location>
</feature>
<name>A0A517N6I0_9BACT</name>
<evidence type="ECO:0000256" key="5">
    <source>
        <dbReference type="ARBA" id="ARBA00022840"/>
    </source>
</evidence>
<dbReference type="PROSITE" id="PS00152">
    <property type="entry name" value="ATPASE_ALPHA_BETA"/>
    <property type="match status" value="1"/>
</dbReference>
<protein>
    <submittedName>
        <fullName evidence="11">Putative ATP synthase YscN</fullName>
    </submittedName>
</protein>
<evidence type="ECO:0000256" key="2">
    <source>
        <dbReference type="ARBA" id="ARBA00022448"/>
    </source>
</evidence>
<dbReference type="PANTHER" id="PTHR15184:SF9">
    <property type="entry name" value="SPI-1 TYPE 3 SECRETION SYSTEM ATPASE"/>
    <property type="match status" value="1"/>
</dbReference>
<evidence type="ECO:0000256" key="6">
    <source>
        <dbReference type="ARBA" id="ARBA00022927"/>
    </source>
</evidence>
<feature type="region of interest" description="Disordered" evidence="9">
    <location>
        <begin position="460"/>
        <end position="497"/>
    </location>
</feature>
<dbReference type="CDD" id="cd18117">
    <property type="entry name" value="ATP-synt_flagellum-secretory_path_III_N"/>
    <property type="match status" value="1"/>
</dbReference>
<dbReference type="FunFam" id="3.40.50.12240:FF:000002">
    <property type="entry name" value="Flagellum-specific ATP synthase FliI"/>
    <property type="match status" value="1"/>
</dbReference>
<dbReference type="InterPro" id="IPR003593">
    <property type="entry name" value="AAA+_ATPase"/>
</dbReference>
<dbReference type="GO" id="GO:0030257">
    <property type="term" value="C:type III protein secretion system complex"/>
    <property type="evidence" value="ECO:0007669"/>
    <property type="project" value="InterPro"/>
</dbReference>
<dbReference type="KEGG" id="rlc:K227x_11210"/>
<dbReference type="GO" id="GO:0008564">
    <property type="term" value="F:protein-exporting ATPase activity"/>
    <property type="evidence" value="ECO:0007669"/>
    <property type="project" value="UniProtKB-EC"/>
</dbReference>
<evidence type="ECO:0000256" key="3">
    <source>
        <dbReference type="ARBA" id="ARBA00022490"/>
    </source>
</evidence>